<reference evidence="2" key="1">
    <citation type="submission" date="2016-10" db="EMBL/GenBank/DDBJ databases">
        <authorList>
            <person name="Varghese N."/>
            <person name="Submissions S."/>
        </authorList>
    </citation>
    <scope>NUCLEOTIDE SEQUENCE [LARGE SCALE GENOMIC DNA]</scope>
    <source>
        <strain evidence="2">CGMCC 1.10121</strain>
    </source>
</reference>
<keyword evidence="2" id="KW-1185">Reference proteome</keyword>
<accession>A0A1H8VG07</accession>
<proteinExistence type="predicted"/>
<evidence type="ECO:0000313" key="1">
    <source>
        <dbReference type="EMBL" id="SEP14214.1"/>
    </source>
</evidence>
<dbReference type="InterPro" id="IPR058289">
    <property type="entry name" value="DUF7983"/>
</dbReference>
<dbReference type="Proteomes" id="UP000199126">
    <property type="component" value="Unassembled WGS sequence"/>
</dbReference>
<name>A0A1H8VG07_9EURY</name>
<evidence type="ECO:0000313" key="2">
    <source>
        <dbReference type="Proteomes" id="UP000199126"/>
    </source>
</evidence>
<sequence length="49" mass="5417">MTKSEPESLDVYADALLLVDALERHDVTDLPALETDALVNIYTLLSDVQ</sequence>
<dbReference type="Pfam" id="PF25943">
    <property type="entry name" value="DUF7983"/>
    <property type="match status" value="1"/>
</dbReference>
<dbReference type="EMBL" id="FODV01000016">
    <property type="protein sequence ID" value="SEP14214.1"/>
    <property type="molecule type" value="Genomic_DNA"/>
</dbReference>
<protein>
    <submittedName>
        <fullName evidence="1">Uncharacterized protein</fullName>
    </submittedName>
</protein>
<dbReference type="AlphaFoldDB" id="A0A1H8VG07"/>
<gene>
    <name evidence="1" type="ORF">SAMN04487948_11658</name>
</gene>
<organism evidence="1 2">
    <name type="scientific">Halogranum amylolyticum</name>
    <dbReference type="NCBI Taxonomy" id="660520"/>
    <lineage>
        <taxon>Archaea</taxon>
        <taxon>Methanobacteriati</taxon>
        <taxon>Methanobacteriota</taxon>
        <taxon>Stenosarchaea group</taxon>
        <taxon>Halobacteria</taxon>
        <taxon>Halobacteriales</taxon>
        <taxon>Haloferacaceae</taxon>
    </lineage>
</organism>